<evidence type="ECO:0000259" key="13">
    <source>
        <dbReference type="Pfam" id="PF01321"/>
    </source>
</evidence>
<dbReference type="GO" id="GO:0070006">
    <property type="term" value="F:metalloaminopeptidase activity"/>
    <property type="evidence" value="ECO:0007669"/>
    <property type="project" value="InterPro"/>
</dbReference>
<evidence type="ECO:0000256" key="3">
    <source>
        <dbReference type="ARBA" id="ARBA00008766"/>
    </source>
</evidence>
<dbReference type="InterPro" id="IPR006603">
    <property type="entry name" value="PQ-loop_rpt"/>
</dbReference>
<keyword evidence="6" id="KW-0378">Hydrolase</keyword>
<dbReference type="InterPro" id="IPR000587">
    <property type="entry name" value="Creatinase_N"/>
</dbReference>
<sequence>MDGCLIIQYLYWRKNRKRVETEVNIFSDVQESSEESCLITEVEENFSNHLYQNTRIKSVLISEKTKDEVIIYNPDFTKRQETKPEYGTFNTLSSSSSKVSLVNSTVTLLIVGSLMYVKDKYYQPNLSQKETFSKVISIDSNTNPLDMKIIGSLFGYICSILYTGALIPQILKNYKKRSCKGISVLFFTFSTLANLFFIFSIISESLDSIYLINNLPWLLGASEHKKVQISETDKIHLKNKSTDDFKSHSYYTEDTTEKLTNLRKLMKEYNVDAYLVPSEDENLSEYVSNTDRRRAFISGFTGSAGFAIVTLTDAALWTDGRYFLQATQQLDKNWTLMKTGLAGVPSREDWLSKVLSKHQNVAVDSKLISYHEAERLQNDLKRIGEINLIPLETNLVDLIWLKNGKPNKAHGPIVPLGLQFAGEDFHEKIARVRANNDVTGTFGIVLTGLDDIAWYEYIKSIYMIIMFKNEIILYAYKESITEETLLHLKDTVSIVDYSHIYQDFSENHKFSQKIFNVDVKLNWLLLLNIKKHNFHKDNVRSFVTVAKSIKNDVEIQGFRNCSLRDSVALVEFFGWLEKELVKKKKKNISEFAAAKKVLEFRKKQQYFRGVSYGTISSVGPNAAIIHYEPPESGGDLIDVKQLYLLDSGGQYLDGTTDVTRTLHFGTPTAFEKDCFTRVLKGHIQLDSAVFPNGTKGSSLDALARTALWQVGLDYRHGTGHGVGSYLNVHEGPQGIANKVIEEEVALQAGMTTSIEPGFYEDNKFGVRIENVAGVRKVELENNFGKVGFLGFEKFTMVPIQLKLVNKKLLTKFEIEWINNYHRECFKKVGPFLKKNSIGYSWLKKETKKL</sequence>
<evidence type="ECO:0000256" key="8">
    <source>
        <dbReference type="ARBA" id="ARBA00023136"/>
    </source>
</evidence>
<dbReference type="Gene3D" id="3.40.350.10">
    <property type="entry name" value="Creatinase/prolidase N-terminal domain"/>
    <property type="match status" value="2"/>
</dbReference>
<dbReference type="PROSITE" id="PS00491">
    <property type="entry name" value="PROLINE_PEPTIDASE"/>
    <property type="match status" value="1"/>
</dbReference>
<dbReference type="GO" id="GO:0005737">
    <property type="term" value="C:cytoplasm"/>
    <property type="evidence" value="ECO:0007669"/>
    <property type="project" value="UniProtKB-ARBA"/>
</dbReference>
<comment type="caution">
    <text evidence="15">The sequence shown here is derived from an EMBL/GenBank/DDBJ whole genome shotgun (WGS) entry which is preliminary data.</text>
</comment>
<feature type="domain" description="Creatinase N-terminal" evidence="13">
    <location>
        <begin position="259"/>
        <end position="392"/>
    </location>
</feature>
<evidence type="ECO:0000256" key="10">
    <source>
        <dbReference type="RuleBase" id="RU000590"/>
    </source>
</evidence>
<dbReference type="InterPro" id="IPR050422">
    <property type="entry name" value="X-Pro_aminopeptidase_P"/>
</dbReference>
<evidence type="ECO:0000256" key="6">
    <source>
        <dbReference type="ARBA" id="ARBA00022801"/>
    </source>
</evidence>
<dbReference type="GO" id="GO:0046872">
    <property type="term" value="F:metal ion binding"/>
    <property type="evidence" value="ECO:0007669"/>
    <property type="project" value="UniProtKB-KW"/>
</dbReference>
<dbReference type="FunFam" id="3.40.350.10:FF:000003">
    <property type="entry name" value="Xaa-pro aminopeptidase P"/>
    <property type="match status" value="1"/>
</dbReference>
<evidence type="ECO:0000259" key="12">
    <source>
        <dbReference type="Pfam" id="PF00557"/>
    </source>
</evidence>
<gene>
    <name evidence="15" type="ORF">HK099_006189</name>
</gene>
<dbReference type="Pfam" id="PF00557">
    <property type="entry name" value="Peptidase_M24"/>
    <property type="match status" value="1"/>
</dbReference>
<dbReference type="SMART" id="SM00679">
    <property type="entry name" value="CTNS"/>
    <property type="match status" value="1"/>
</dbReference>
<comment type="similarity">
    <text evidence="3 10">Belongs to the peptidase M24B family.</text>
</comment>
<evidence type="ECO:0000313" key="16">
    <source>
        <dbReference type="Proteomes" id="UP001211065"/>
    </source>
</evidence>
<dbReference type="Proteomes" id="UP001211065">
    <property type="component" value="Unassembled WGS sequence"/>
</dbReference>
<evidence type="ECO:0000256" key="7">
    <source>
        <dbReference type="ARBA" id="ARBA00022989"/>
    </source>
</evidence>
<dbReference type="Pfam" id="PF04193">
    <property type="entry name" value="PQ-loop"/>
    <property type="match status" value="1"/>
</dbReference>
<dbReference type="PANTHER" id="PTHR43763:SF6">
    <property type="entry name" value="XAA-PRO AMINOPEPTIDASE 1"/>
    <property type="match status" value="1"/>
</dbReference>
<dbReference type="InterPro" id="IPR029149">
    <property type="entry name" value="Creatin/AminoP/Spt16_N"/>
</dbReference>
<dbReference type="CDD" id="cd01085">
    <property type="entry name" value="APP"/>
    <property type="match status" value="1"/>
</dbReference>
<comment type="subcellular location">
    <subcellularLocation>
        <location evidence="2">Membrane</location>
        <topology evidence="2">Multi-pass membrane protein</topology>
    </subcellularLocation>
</comment>
<evidence type="ECO:0000313" key="15">
    <source>
        <dbReference type="EMBL" id="KAJ3225791.1"/>
    </source>
</evidence>
<dbReference type="PANTHER" id="PTHR43763">
    <property type="entry name" value="XAA-PRO AMINOPEPTIDASE 1"/>
    <property type="match status" value="1"/>
</dbReference>
<evidence type="ECO:0000256" key="1">
    <source>
        <dbReference type="ARBA" id="ARBA00001936"/>
    </source>
</evidence>
<keyword evidence="5 10" id="KW-0479">Metal-binding</keyword>
<feature type="domain" description="Peptidase M24 C-terminal" evidence="14">
    <location>
        <begin position="787"/>
        <end position="849"/>
    </location>
</feature>
<dbReference type="Pfam" id="PF16188">
    <property type="entry name" value="Peptidase_M24_C"/>
    <property type="match status" value="1"/>
</dbReference>
<feature type="transmembrane region" description="Helical" evidence="11">
    <location>
        <begin position="183"/>
        <end position="202"/>
    </location>
</feature>
<organism evidence="15 16">
    <name type="scientific">Clydaea vesicula</name>
    <dbReference type="NCBI Taxonomy" id="447962"/>
    <lineage>
        <taxon>Eukaryota</taxon>
        <taxon>Fungi</taxon>
        <taxon>Fungi incertae sedis</taxon>
        <taxon>Chytridiomycota</taxon>
        <taxon>Chytridiomycota incertae sedis</taxon>
        <taxon>Chytridiomycetes</taxon>
        <taxon>Lobulomycetales</taxon>
        <taxon>Lobulomycetaceae</taxon>
        <taxon>Clydaea</taxon>
    </lineage>
</organism>
<accession>A0AAD5XYH5</accession>
<keyword evidence="9" id="KW-0464">Manganese</keyword>
<dbReference type="Gene3D" id="3.90.230.10">
    <property type="entry name" value="Creatinase/methionine aminopeptidase superfamily"/>
    <property type="match status" value="1"/>
</dbReference>
<reference evidence="15" key="1">
    <citation type="submission" date="2020-05" db="EMBL/GenBank/DDBJ databases">
        <title>Phylogenomic resolution of chytrid fungi.</title>
        <authorList>
            <person name="Stajich J.E."/>
            <person name="Amses K."/>
            <person name="Simmons R."/>
            <person name="Seto K."/>
            <person name="Myers J."/>
            <person name="Bonds A."/>
            <person name="Quandt C.A."/>
            <person name="Barry K."/>
            <person name="Liu P."/>
            <person name="Grigoriev I."/>
            <person name="Longcore J.E."/>
            <person name="James T.Y."/>
        </authorList>
    </citation>
    <scope>NUCLEOTIDE SEQUENCE</scope>
    <source>
        <strain evidence="15">JEL0476</strain>
    </source>
</reference>
<dbReference type="SUPFAM" id="SSF55920">
    <property type="entry name" value="Creatinase/aminopeptidase"/>
    <property type="match status" value="1"/>
</dbReference>
<feature type="transmembrane region" description="Helical" evidence="11">
    <location>
        <begin position="149"/>
        <end position="171"/>
    </location>
</feature>
<evidence type="ECO:0000259" key="14">
    <source>
        <dbReference type="Pfam" id="PF16188"/>
    </source>
</evidence>
<dbReference type="EMBL" id="JADGJW010000052">
    <property type="protein sequence ID" value="KAJ3225791.1"/>
    <property type="molecule type" value="Genomic_DNA"/>
</dbReference>
<dbReference type="Pfam" id="PF01321">
    <property type="entry name" value="Creatinase_N"/>
    <property type="match status" value="1"/>
</dbReference>
<dbReference type="GO" id="GO:0016020">
    <property type="term" value="C:membrane"/>
    <property type="evidence" value="ECO:0007669"/>
    <property type="project" value="UniProtKB-SubCell"/>
</dbReference>
<keyword evidence="8 11" id="KW-0472">Membrane</keyword>
<name>A0AAD5XYH5_9FUNG</name>
<dbReference type="AlphaFoldDB" id="A0AAD5XYH5"/>
<dbReference type="InterPro" id="IPR036005">
    <property type="entry name" value="Creatinase/aminopeptidase-like"/>
</dbReference>
<dbReference type="Gene3D" id="1.20.1280.290">
    <property type="match status" value="1"/>
</dbReference>
<dbReference type="InterPro" id="IPR000994">
    <property type="entry name" value="Pept_M24"/>
</dbReference>
<dbReference type="InterPro" id="IPR032416">
    <property type="entry name" value="Peptidase_M24_C"/>
</dbReference>
<dbReference type="SUPFAM" id="SSF53092">
    <property type="entry name" value="Creatinase/prolidase N-terminal domain"/>
    <property type="match status" value="1"/>
</dbReference>
<evidence type="ECO:0000256" key="11">
    <source>
        <dbReference type="SAM" id="Phobius"/>
    </source>
</evidence>
<evidence type="ECO:0000256" key="4">
    <source>
        <dbReference type="ARBA" id="ARBA00022692"/>
    </source>
</evidence>
<proteinExistence type="inferred from homology"/>
<evidence type="ECO:0000256" key="2">
    <source>
        <dbReference type="ARBA" id="ARBA00004141"/>
    </source>
</evidence>
<comment type="cofactor">
    <cofactor evidence="1">
        <name>Mn(2+)</name>
        <dbReference type="ChEBI" id="CHEBI:29035"/>
    </cofactor>
</comment>
<keyword evidence="7 11" id="KW-1133">Transmembrane helix</keyword>
<dbReference type="Pfam" id="PF16189">
    <property type="entry name" value="Creatinase_N_2"/>
    <property type="match status" value="1"/>
</dbReference>
<feature type="domain" description="Peptidase M24" evidence="12">
    <location>
        <begin position="559"/>
        <end position="771"/>
    </location>
</feature>
<dbReference type="FunFam" id="3.90.230.10:FF:000007">
    <property type="entry name" value="Xaa-Pro aminopeptidase P"/>
    <property type="match status" value="1"/>
</dbReference>
<evidence type="ECO:0000256" key="5">
    <source>
        <dbReference type="ARBA" id="ARBA00022723"/>
    </source>
</evidence>
<keyword evidence="4 11" id="KW-0812">Transmembrane</keyword>
<dbReference type="InterPro" id="IPR001131">
    <property type="entry name" value="Peptidase_M24B_aminopep-P_CS"/>
</dbReference>
<keyword evidence="16" id="KW-1185">Reference proteome</keyword>
<evidence type="ECO:0000256" key="9">
    <source>
        <dbReference type="ARBA" id="ARBA00023211"/>
    </source>
</evidence>
<dbReference type="InterPro" id="IPR033740">
    <property type="entry name" value="Pept_M24B"/>
</dbReference>
<protein>
    <submittedName>
        <fullName evidence="15">Uncharacterized protein</fullName>
    </submittedName>
</protein>